<proteinExistence type="predicted"/>
<dbReference type="GO" id="GO:0005765">
    <property type="term" value="C:lysosomal membrane"/>
    <property type="evidence" value="ECO:0007669"/>
    <property type="project" value="UniProtKB-SubCell"/>
</dbReference>
<evidence type="ECO:0000256" key="2">
    <source>
        <dbReference type="ARBA" id="ARBA00004554"/>
    </source>
</evidence>
<dbReference type="Pfam" id="PF07690">
    <property type="entry name" value="MFS_1"/>
    <property type="match status" value="1"/>
</dbReference>
<evidence type="ECO:0000259" key="27">
    <source>
        <dbReference type="PROSITE" id="PS50850"/>
    </source>
</evidence>
<dbReference type="GO" id="GO:0015293">
    <property type="term" value="F:symporter activity"/>
    <property type="evidence" value="ECO:0007669"/>
    <property type="project" value="UniProtKB-KW"/>
</dbReference>
<keyword evidence="6" id="KW-1003">Cell membrane</keyword>
<evidence type="ECO:0000256" key="22">
    <source>
        <dbReference type="ARBA" id="ARBA00069713"/>
    </source>
</evidence>
<reference evidence="28" key="1">
    <citation type="submission" date="2021-02" db="EMBL/GenBank/DDBJ databases">
        <authorList>
            <person name="Nowell W R."/>
        </authorList>
    </citation>
    <scope>NUCLEOTIDE SEQUENCE</scope>
</reference>
<feature type="transmembrane region" description="Helical" evidence="26">
    <location>
        <begin position="70"/>
        <end position="90"/>
    </location>
</feature>
<evidence type="ECO:0000313" key="30">
    <source>
        <dbReference type="Proteomes" id="UP000663825"/>
    </source>
</evidence>
<dbReference type="Gene3D" id="1.20.1250.20">
    <property type="entry name" value="MFS general substrate transporter like domains"/>
    <property type="match status" value="2"/>
</dbReference>
<comment type="catalytic activity">
    <reaction evidence="16">
        <text>L-aspartate(out) = L-aspartate(in)</text>
        <dbReference type="Rhea" id="RHEA:66332"/>
        <dbReference type="ChEBI" id="CHEBI:29991"/>
    </reaction>
    <physiologicalReaction direction="left-to-right" evidence="16">
        <dbReference type="Rhea" id="RHEA:66333"/>
    </physiologicalReaction>
</comment>
<dbReference type="EMBL" id="CAJOBP010007364">
    <property type="protein sequence ID" value="CAF4512875.1"/>
    <property type="molecule type" value="Genomic_DNA"/>
</dbReference>
<dbReference type="GO" id="GO:0046942">
    <property type="term" value="P:carboxylic acid transport"/>
    <property type="evidence" value="ECO:0007669"/>
    <property type="project" value="UniProtKB-ARBA"/>
</dbReference>
<dbReference type="GO" id="GO:0016323">
    <property type="term" value="C:basolateral plasma membrane"/>
    <property type="evidence" value="ECO:0007669"/>
    <property type="project" value="UniProtKB-SubCell"/>
</dbReference>
<comment type="catalytic activity">
    <reaction evidence="15">
        <text>2 nitrate(out) + H(+)(out) = 2 nitrate(in) + H(+)(in)</text>
        <dbReference type="Rhea" id="RHEA:71539"/>
        <dbReference type="ChEBI" id="CHEBI:15378"/>
        <dbReference type="ChEBI" id="CHEBI:17632"/>
    </reaction>
    <physiologicalReaction direction="left-to-right" evidence="15">
        <dbReference type="Rhea" id="RHEA:71540"/>
    </physiologicalReaction>
</comment>
<evidence type="ECO:0000256" key="25">
    <source>
        <dbReference type="ARBA" id="ARBA00081925"/>
    </source>
</evidence>
<evidence type="ECO:0000256" key="3">
    <source>
        <dbReference type="ARBA" id="ARBA00004638"/>
    </source>
</evidence>
<organism evidence="28 30">
    <name type="scientific">Rotaria socialis</name>
    <dbReference type="NCBI Taxonomy" id="392032"/>
    <lineage>
        <taxon>Eukaryota</taxon>
        <taxon>Metazoa</taxon>
        <taxon>Spiralia</taxon>
        <taxon>Gnathifera</taxon>
        <taxon>Rotifera</taxon>
        <taxon>Eurotatoria</taxon>
        <taxon>Bdelloidea</taxon>
        <taxon>Philodinida</taxon>
        <taxon>Philodinidae</taxon>
        <taxon>Rotaria</taxon>
    </lineage>
</organism>
<evidence type="ECO:0000256" key="18">
    <source>
        <dbReference type="ARBA" id="ARBA00051403"/>
    </source>
</evidence>
<evidence type="ECO:0000256" key="4">
    <source>
        <dbReference type="ARBA" id="ARBA00004656"/>
    </source>
</evidence>
<comment type="catalytic activity">
    <reaction evidence="18">
        <text>N-acetyl-L-aspartyl-L-glutamate(out) = N-acetyl-L-aspartyl-L-glutamate(in)</text>
        <dbReference type="Rhea" id="RHEA:72599"/>
        <dbReference type="ChEBI" id="CHEBI:76931"/>
    </reaction>
    <physiologicalReaction direction="left-to-right" evidence="18">
        <dbReference type="Rhea" id="RHEA:72600"/>
    </physiologicalReaction>
</comment>
<keyword evidence="10" id="KW-0770">Synapse</keyword>
<feature type="domain" description="Major facilitator superfamily (MFS) profile" evidence="27">
    <location>
        <begin position="12"/>
        <end position="442"/>
    </location>
</feature>
<dbReference type="PANTHER" id="PTHR11662:SF455">
    <property type="entry name" value="GH23975P"/>
    <property type="match status" value="1"/>
</dbReference>
<evidence type="ECO:0000256" key="20">
    <source>
        <dbReference type="ARBA" id="ARBA00051612"/>
    </source>
</evidence>
<evidence type="ECO:0000256" key="12">
    <source>
        <dbReference type="ARBA" id="ARBA00023180"/>
    </source>
</evidence>
<evidence type="ECO:0000256" key="1">
    <source>
        <dbReference type="ARBA" id="ARBA00004432"/>
    </source>
</evidence>
<comment type="catalytic activity">
    <reaction evidence="19">
        <text>L-glutamate(out) = L-glutamate(in)</text>
        <dbReference type="Rhea" id="RHEA:66336"/>
        <dbReference type="ChEBI" id="CHEBI:29985"/>
    </reaction>
    <physiologicalReaction direction="left-to-right" evidence="19">
        <dbReference type="Rhea" id="RHEA:66337"/>
    </physiologicalReaction>
</comment>
<accession>A0A817L275</accession>
<evidence type="ECO:0000256" key="8">
    <source>
        <dbReference type="ARBA" id="ARBA00022847"/>
    </source>
</evidence>
<dbReference type="GO" id="GO:0006820">
    <property type="term" value="P:monoatomic anion transport"/>
    <property type="evidence" value="ECO:0007669"/>
    <property type="project" value="TreeGrafter"/>
</dbReference>
<dbReference type="InterPro" id="IPR036259">
    <property type="entry name" value="MFS_trans_sf"/>
</dbReference>
<evidence type="ECO:0000256" key="7">
    <source>
        <dbReference type="ARBA" id="ARBA00022692"/>
    </source>
</evidence>
<evidence type="ECO:0000313" key="28">
    <source>
        <dbReference type="EMBL" id="CAF2996511.1"/>
    </source>
</evidence>
<dbReference type="InterPro" id="IPR011701">
    <property type="entry name" value="MFS"/>
</dbReference>
<feature type="transmembrane region" description="Helical" evidence="26">
    <location>
        <begin position="349"/>
        <end position="369"/>
    </location>
</feature>
<evidence type="ECO:0000256" key="6">
    <source>
        <dbReference type="ARBA" id="ARBA00022475"/>
    </source>
</evidence>
<feature type="transmembrane region" description="Helical" evidence="26">
    <location>
        <begin position="286"/>
        <end position="308"/>
    </location>
</feature>
<feature type="transmembrane region" description="Helical" evidence="26">
    <location>
        <begin position="188"/>
        <end position="207"/>
    </location>
</feature>
<evidence type="ECO:0000256" key="17">
    <source>
        <dbReference type="ARBA" id="ARBA00050625"/>
    </source>
</evidence>
<evidence type="ECO:0000256" key="9">
    <source>
        <dbReference type="ARBA" id="ARBA00022989"/>
    </source>
</evidence>
<dbReference type="EMBL" id="CAJNXB010000036">
    <property type="protein sequence ID" value="CAF2996511.1"/>
    <property type="molecule type" value="Genomic_DNA"/>
</dbReference>
<keyword evidence="7 26" id="KW-0812">Transmembrane</keyword>
<comment type="caution">
    <text evidence="28">The sequence shown here is derived from an EMBL/GenBank/DDBJ whole genome shotgun (WGS) entry which is preliminary data.</text>
</comment>
<keyword evidence="5" id="KW-0813">Transport</keyword>
<gene>
    <name evidence="28" type="ORF">TIS948_LOCUS1240</name>
    <name evidence="29" type="ORF">UJA718_LOCUS27106</name>
</gene>
<feature type="transmembrane region" description="Helical" evidence="26">
    <location>
        <begin position="381"/>
        <end position="406"/>
    </location>
</feature>
<keyword evidence="14" id="KW-0968">Cytoplasmic vesicle</keyword>
<dbReference type="AlphaFoldDB" id="A0A817L275"/>
<evidence type="ECO:0000256" key="5">
    <source>
        <dbReference type="ARBA" id="ARBA00022448"/>
    </source>
</evidence>
<evidence type="ECO:0000256" key="13">
    <source>
        <dbReference type="ARBA" id="ARBA00023228"/>
    </source>
</evidence>
<protein>
    <recommendedName>
        <fullName evidence="22">Sialin</fullName>
    </recommendedName>
    <alternativeName>
        <fullName evidence="25">H(+)/nitrate cotransporter</fullName>
    </alternativeName>
    <alternativeName>
        <fullName evidence="23">H(+)/sialic acid cotransporter</fullName>
    </alternativeName>
    <alternativeName>
        <fullName evidence="24">Vesicular excitatory amino acid transporter</fullName>
    </alternativeName>
</protein>
<dbReference type="OrthoDB" id="2985014at2759"/>
<keyword evidence="9 26" id="KW-1133">Transmembrane helix</keyword>
<keyword evidence="12" id="KW-0325">Glycoprotein</keyword>
<evidence type="ECO:0000256" key="19">
    <source>
        <dbReference type="ARBA" id="ARBA00051447"/>
    </source>
</evidence>
<evidence type="ECO:0000256" key="21">
    <source>
        <dbReference type="ARBA" id="ARBA00056891"/>
    </source>
</evidence>
<feature type="transmembrane region" description="Helical" evidence="26">
    <location>
        <begin position="320"/>
        <end position="343"/>
    </location>
</feature>
<feature type="transmembrane region" description="Helical" evidence="26">
    <location>
        <begin position="125"/>
        <end position="146"/>
    </location>
</feature>
<comment type="subcellular location">
    <subcellularLocation>
        <location evidence="2">Basolateral cell membrane</location>
        <topology evidence="2">Multi-pass membrane protein</topology>
    </subcellularLocation>
    <subcellularLocation>
        <location evidence="3">Cytoplasmic vesicle</location>
        <location evidence="3">Secretory vesicle membrane</location>
        <topology evidence="3">Multi-pass membrane protein</topology>
    </subcellularLocation>
    <subcellularLocation>
        <location evidence="1">Cytoplasmic vesicle</location>
        <location evidence="1">Secretory vesicle</location>
        <location evidence="1">Synaptic vesicle membrane</location>
    </subcellularLocation>
    <subcellularLocation>
        <location evidence="4">Lysosome membrane</location>
    </subcellularLocation>
</comment>
<evidence type="ECO:0000256" key="24">
    <source>
        <dbReference type="ARBA" id="ARBA00081195"/>
    </source>
</evidence>
<comment type="catalytic activity">
    <reaction evidence="20">
        <text>D-glucuronate(out) + H(+)(out) = D-glucuronate(in) + H(+)(in)</text>
        <dbReference type="Rhea" id="RHEA:72591"/>
        <dbReference type="ChEBI" id="CHEBI:15378"/>
        <dbReference type="ChEBI" id="CHEBI:58720"/>
    </reaction>
    <physiologicalReaction direction="left-to-right" evidence="20">
        <dbReference type="Rhea" id="RHEA:72592"/>
    </physiologicalReaction>
</comment>
<dbReference type="PANTHER" id="PTHR11662">
    <property type="entry name" value="SOLUTE CARRIER FAMILY 17"/>
    <property type="match status" value="1"/>
</dbReference>
<comment type="function">
    <text evidence="21">Receptor for CM101, a polysaccharide produced by group B Streptococcus with antipathoangiogenic properties.</text>
</comment>
<dbReference type="PROSITE" id="PS50850">
    <property type="entry name" value="MFS"/>
    <property type="match status" value="1"/>
</dbReference>
<feature type="transmembrane region" description="Helical" evidence="26">
    <location>
        <begin position="97"/>
        <end position="113"/>
    </location>
</feature>
<evidence type="ECO:0000256" key="10">
    <source>
        <dbReference type="ARBA" id="ARBA00023018"/>
    </source>
</evidence>
<evidence type="ECO:0000313" key="29">
    <source>
        <dbReference type="EMBL" id="CAF4512875.1"/>
    </source>
</evidence>
<evidence type="ECO:0000313" key="31">
    <source>
        <dbReference type="Proteomes" id="UP000663873"/>
    </source>
</evidence>
<keyword evidence="8" id="KW-0769">Symport</keyword>
<keyword evidence="31" id="KW-1185">Reference proteome</keyword>
<sequence length="495" mass="54444">MTLSNIYNQMPKRYLLSLLGFFGLFNAFILRSNLSIAIVAMITPTIVKTSANTTTIIPAAFNWSTTTQGYILSSFFYGYAFAQIPAGLLATRFGGRILFGGSVGLCAFLTLFTPLCAQCGSGTLIFLRVLEGLSSSCVYPSLHAIWSIWAPKTDKSKLATFTFSGGYIGTFVTMLFGGVIATDCSWEWVFYVSGILALAWTVVWFYVTAESPSTHPTISHEEAKYIEDNMDQAISRKQTIPWKCILTSLPVWAIIAAHFGTNWAIYTMFTELPTFLVKSLGFRVDTAGILAALPWLPVAISVYGAGFISDKLTEKYSTLYVRKFIMSISFIVMILGFLAVTLLDAKHRALIMIGIIVVIGTCGPAWASFGVNHLDIGGHYAAVLMGISNCIGSTPGFIVPVITGYIVQNPELKREWNAVFIISILICVLAIMFYTFFAAGELQVWASNSADEYQHVLNNPISSRDISERSGLNEKNIDDLTDRLKAEIHDEKNAE</sequence>
<comment type="catalytic activity">
    <reaction evidence="17">
        <text>N-acetylneuraminate(in) + H(+)(in) = N-acetylneuraminate(out) + H(+)(out)</text>
        <dbReference type="Rhea" id="RHEA:28987"/>
        <dbReference type="ChEBI" id="CHEBI:15378"/>
        <dbReference type="ChEBI" id="CHEBI:35418"/>
    </reaction>
    <physiologicalReaction direction="right-to-left" evidence="17">
        <dbReference type="Rhea" id="RHEA:28989"/>
    </physiologicalReaction>
</comment>
<dbReference type="Proteomes" id="UP000663873">
    <property type="component" value="Unassembled WGS sequence"/>
</dbReference>
<feature type="transmembrane region" description="Helical" evidence="26">
    <location>
        <begin position="244"/>
        <end position="266"/>
    </location>
</feature>
<dbReference type="GO" id="GO:0030672">
    <property type="term" value="C:synaptic vesicle membrane"/>
    <property type="evidence" value="ECO:0007669"/>
    <property type="project" value="UniProtKB-SubCell"/>
</dbReference>
<dbReference type="InterPro" id="IPR020846">
    <property type="entry name" value="MFS_dom"/>
</dbReference>
<name>A0A817L275_9BILA</name>
<evidence type="ECO:0000256" key="16">
    <source>
        <dbReference type="ARBA" id="ARBA00050554"/>
    </source>
</evidence>
<evidence type="ECO:0000256" key="26">
    <source>
        <dbReference type="SAM" id="Phobius"/>
    </source>
</evidence>
<dbReference type="FunFam" id="1.20.1250.20:FF:000067">
    <property type="entry name" value="sialin isoform X2"/>
    <property type="match status" value="1"/>
</dbReference>
<dbReference type="Proteomes" id="UP000663825">
    <property type="component" value="Unassembled WGS sequence"/>
</dbReference>
<dbReference type="InterPro" id="IPR050382">
    <property type="entry name" value="MFS_Na/Anion_cotransporter"/>
</dbReference>
<evidence type="ECO:0000256" key="11">
    <source>
        <dbReference type="ARBA" id="ARBA00023136"/>
    </source>
</evidence>
<dbReference type="SUPFAM" id="SSF103473">
    <property type="entry name" value="MFS general substrate transporter"/>
    <property type="match status" value="1"/>
</dbReference>
<feature type="transmembrane region" description="Helical" evidence="26">
    <location>
        <begin position="418"/>
        <end position="439"/>
    </location>
</feature>
<keyword evidence="11 26" id="KW-0472">Membrane</keyword>
<dbReference type="FunFam" id="1.20.1250.20:FF:000003">
    <property type="entry name" value="Solute carrier family 17 member 3"/>
    <property type="match status" value="1"/>
</dbReference>
<evidence type="ECO:0000256" key="15">
    <source>
        <dbReference type="ARBA" id="ARBA00050101"/>
    </source>
</evidence>
<feature type="transmembrane region" description="Helical" evidence="26">
    <location>
        <begin position="158"/>
        <end position="182"/>
    </location>
</feature>
<evidence type="ECO:0000256" key="14">
    <source>
        <dbReference type="ARBA" id="ARBA00023329"/>
    </source>
</evidence>
<keyword evidence="13" id="KW-0458">Lysosome</keyword>
<evidence type="ECO:0000256" key="23">
    <source>
        <dbReference type="ARBA" id="ARBA00080244"/>
    </source>
</evidence>